<evidence type="ECO:0000313" key="3">
    <source>
        <dbReference type="Proteomes" id="UP000545507"/>
    </source>
</evidence>
<dbReference type="AlphaFoldDB" id="A0A7Y8L065"/>
<dbReference type="EMBL" id="VYGV01000024">
    <property type="protein sequence ID" value="NWF47892.1"/>
    <property type="molecule type" value="Genomic_DNA"/>
</dbReference>
<organism evidence="2 3">
    <name type="scientific">Hydrogenophaga aromaticivorans</name>
    <dbReference type="NCBI Taxonomy" id="2610898"/>
    <lineage>
        <taxon>Bacteria</taxon>
        <taxon>Pseudomonadati</taxon>
        <taxon>Pseudomonadota</taxon>
        <taxon>Betaproteobacteria</taxon>
        <taxon>Burkholderiales</taxon>
        <taxon>Comamonadaceae</taxon>
        <taxon>Hydrogenophaga</taxon>
    </lineage>
</organism>
<evidence type="ECO:0000313" key="2">
    <source>
        <dbReference type="EMBL" id="NWF47893.1"/>
    </source>
</evidence>
<keyword evidence="2" id="KW-0547">Nucleotide-binding</keyword>
<keyword evidence="3" id="KW-1185">Reference proteome</keyword>
<dbReference type="EMBL" id="VYGV01000025">
    <property type="protein sequence ID" value="NWF47893.1"/>
    <property type="molecule type" value="Genomic_DNA"/>
</dbReference>
<accession>A0A7Y8L065</accession>
<keyword evidence="2" id="KW-0067">ATP-binding</keyword>
<evidence type="ECO:0000313" key="1">
    <source>
        <dbReference type="EMBL" id="NWF47892.1"/>
    </source>
</evidence>
<feature type="non-terminal residue" evidence="2">
    <location>
        <position position="1"/>
    </location>
</feature>
<dbReference type="GO" id="GO:0005524">
    <property type="term" value="F:ATP binding"/>
    <property type="evidence" value="ECO:0007669"/>
    <property type="project" value="UniProtKB-KW"/>
</dbReference>
<gene>
    <name evidence="1" type="ORF">F3K02_21940</name>
    <name evidence="2" type="ORF">F3K02_21945</name>
</gene>
<name>A0A7Y8L065_9BURK</name>
<protein>
    <submittedName>
        <fullName evidence="2">ABC transporter ATP-binding protein</fullName>
    </submittedName>
</protein>
<proteinExistence type="predicted"/>
<reference evidence="2 3" key="1">
    <citation type="submission" date="2019-09" db="EMBL/GenBank/DDBJ databases">
        <title>Hydrogenophaga aromatica sp. nov., isolated from a para-xylene-degrading enrichment culture.</title>
        <authorList>
            <person name="Tancsics A."/>
            <person name="Banerjee S."/>
        </authorList>
    </citation>
    <scope>NUCLEOTIDE SEQUENCE [LARGE SCALE GENOMIC DNA]</scope>
    <source>
        <strain evidence="2 3">D2P1</strain>
    </source>
</reference>
<dbReference type="Proteomes" id="UP000545507">
    <property type="component" value="Unassembled WGS sequence"/>
</dbReference>
<sequence length="33" mass="3784">MRVLAWLANAELSDLQIHEPSLEDVYFGLREAP</sequence>
<comment type="caution">
    <text evidence="2">The sequence shown here is derived from an EMBL/GenBank/DDBJ whole genome shotgun (WGS) entry which is preliminary data.</text>
</comment>